<dbReference type="GO" id="GO:0008441">
    <property type="term" value="F:3'(2'),5'-bisphosphate nucleotidase activity"/>
    <property type="evidence" value="ECO:0007669"/>
    <property type="project" value="UniProtKB-EC"/>
</dbReference>
<keyword evidence="5" id="KW-0378">Hydrolase</keyword>
<protein>
    <recommendedName>
        <fullName evidence="3">3'(2'),5'-bisphosphate nucleotidase</fullName>
        <ecNumber evidence="3">3.1.3.7</ecNumber>
    </recommendedName>
</protein>
<dbReference type="Proteomes" id="UP000054097">
    <property type="component" value="Unassembled WGS sequence"/>
</dbReference>
<dbReference type="CDD" id="cd01517">
    <property type="entry name" value="PAP_phosphatase"/>
    <property type="match status" value="1"/>
</dbReference>
<evidence type="ECO:0000256" key="10">
    <source>
        <dbReference type="PIRSR" id="PIRSR600760-2"/>
    </source>
</evidence>
<comment type="catalytic activity">
    <reaction evidence="9">
        <text>3'-phosphoadenylyl sulfate + H2O = adenosine 5'-phosphosulfate + phosphate</text>
        <dbReference type="Rhea" id="RHEA:77639"/>
        <dbReference type="ChEBI" id="CHEBI:15377"/>
        <dbReference type="ChEBI" id="CHEBI:43474"/>
        <dbReference type="ChEBI" id="CHEBI:58243"/>
        <dbReference type="ChEBI" id="CHEBI:58339"/>
        <dbReference type="EC" id="3.1.3.7"/>
    </reaction>
    <physiologicalReaction direction="left-to-right" evidence="9">
        <dbReference type="Rhea" id="RHEA:77640"/>
    </physiologicalReaction>
</comment>
<evidence type="ECO:0000256" key="1">
    <source>
        <dbReference type="ARBA" id="ARBA00001946"/>
    </source>
</evidence>
<dbReference type="InterPro" id="IPR000760">
    <property type="entry name" value="Inositol_monophosphatase-like"/>
</dbReference>
<comment type="catalytic activity">
    <reaction evidence="8">
        <text>adenosine 3',5'-bisphosphate + H2O = AMP + phosphate</text>
        <dbReference type="Rhea" id="RHEA:10040"/>
        <dbReference type="ChEBI" id="CHEBI:15377"/>
        <dbReference type="ChEBI" id="CHEBI:43474"/>
        <dbReference type="ChEBI" id="CHEBI:58343"/>
        <dbReference type="ChEBI" id="CHEBI:456215"/>
        <dbReference type="EC" id="3.1.3.7"/>
    </reaction>
    <physiologicalReaction direction="left-to-right" evidence="8">
        <dbReference type="Rhea" id="RHEA:10041"/>
    </physiologicalReaction>
</comment>
<keyword evidence="6 10" id="KW-0460">Magnesium</keyword>
<dbReference type="EMBL" id="KN824305">
    <property type="protein sequence ID" value="KIM26510.1"/>
    <property type="molecule type" value="Genomic_DNA"/>
</dbReference>
<gene>
    <name evidence="11" type="ORF">M408DRAFT_180826</name>
</gene>
<reference evidence="11 12" key="1">
    <citation type="submission" date="2014-04" db="EMBL/GenBank/DDBJ databases">
        <authorList>
            <consortium name="DOE Joint Genome Institute"/>
            <person name="Kuo A."/>
            <person name="Zuccaro A."/>
            <person name="Kohler A."/>
            <person name="Nagy L.G."/>
            <person name="Floudas D."/>
            <person name="Copeland A."/>
            <person name="Barry K.W."/>
            <person name="Cichocki N."/>
            <person name="Veneault-Fourrey C."/>
            <person name="LaButti K."/>
            <person name="Lindquist E.A."/>
            <person name="Lipzen A."/>
            <person name="Lundell T."/>
            <person name="Morin E."/>
            <person name="Murat C."/>
            <person name="Sun H."/>
            <person name="Tunlid A."/>
            <person name="Henrissat B."/>
            <person name="Grigoriev I.V."/>
            <person name="Hibbett D.S."/>
            <person name="Martin F."/>
            <person name="Nordberg H.P."/>
            <person name="Cantor M.N."/>
            <person name="Hua S.X."/>
        </authorList>
    </citation>
    <scope>NUCLEOTIDE SEQUENCE [LARGE SCALE GENOMIC DNA]</scope>
    <source>
        <strain evidence="11 12">MAFF 305830</strain>
    </source>
</reference>
<dbReference type="PANTHER" id="PTHR43200:SF6">
    <property type="entry name" value="3'(2'),5'-BISPHOSPHATE NUCLEOTIDASE"/>
    <property type="match status" value="1"/>
</dbReference>
<dbReference type="GO" id="GO:0000103">
    <property type="term" value="P:sulfate assimilation"/>
    <property type="evidence" value="ECO:0007669"/>
    <property type="project" value="TreeGrafter"/>
</dbReference>
<dbReference type="STRING" id="933852.A0A0C3APL4"/>
<keyword evidence="4 10" id="KW-0479">Metal-binding</keyword>
<dbReference type="Gene3D" id="3.30.540.10">
    <property type="entry name" value="Fructose-1,6-Bisphosphatase, subunit A, domain 1"/>
    <property type="match status" value="1"/>
</dbReference>
<dbReference type="Gene3D" id="3.40.190.80">
    <property type="match status" value="1"/>
</dbReference>
<feature type="binding site" evidence="10">
    <location>
        <position position="154"/>
    </location>
    <ligand>
        <name>Mg(2+)</name>
        <dbReference type="ChEBI" id="CHEBI:18420"/>
        <label>1</label>
        <note>catalytic</note>
    </ligand>
</feature>
<comment type="cofactor">
    <cofactor evidence="1 10">
        <name>Mg(2+)</name>
        <dbReference type="ChEBI" id="CHEBI:18420"/>
    </cofactor>
</comment>
<dbReference type="NCBIfam" id="TIGR01330">
    <property type="entry name" value="bisphos_HAL2"/>
    <property type="match status" value="1"/>
</dbReference>
<dbReference type="PROSITE" id="PS00629">
    <property type="entry name" value="IMP_1"/>
    <property type="match status" value="1"/>
</dbReference>
<dbReference type="AlphaFoldDB" id="A0A0C3APL4"/>
<evidence type="ECO:0000256" key="3">
    <source>
        <dbReference type="ARBA" id="ARBA00012633"/>
    </source>
</evidence>
<evidence type="ECO:0000256" key="5">
    <source>
        <dbReference type="ARBA" id="ARBA00022801"/>
    </source>
</evidence>
<evidence type="ECO:0000256" key="7">
    <source>
        <dbReference type="ARBA" id="ARBA00044466"/>
    </source>
</evidence>
<dbReference type="HOGENOM" id="CLU_033446_2_1_1"/>
<accession>A0A0C3APL4</accession>
<feature type="binding site" evidence="10">
    <location>
        <position position="302"/>
    </location>
    <ligand>
        <name>Mg(2+)</name>
        <dbReference type="ChEBI" id="CHEBI:18420"/>
        <label>1</label>
        <note>catalytic</note>
    </ligand>
</feature>
<evidence type="ECO:0000256" key="9">
    <source>
        <dbReference type="ARBA" id="ARBA00044484"/>
    </source>
</evidence>
<dbReference type="InterPro" id="IPR006239">
    <property type="entry name" value="DPNP"/>
</dbReference>
<dbReference type="SUPFAM" id="SSF56655">
    <property type="entry name" value="Carbohydrate phosphatase"/>
    <property type="match status" value="1"/>
</dbReference>
<evidence type="ECO:0000256" key="6">
    <source>
        <dbReference type="ARBA" id="ARBA00022842"/>
    </source>
</evidence>
<evidence type="ECO:0000256" key="2">
    <source>
        <dbReference type="ARBA" id="ARBA00009759"/>
    </source>
</evidence>
<dbReference type="EC" id="3.1.3.7" evidence="3"/>
<dbReference type="PANTHER" id="PTHR43200">
    <property type="entry name" value="PHOSPHATASE"/>
    <property type="match status" value="1"/>
</dbReference>
<reference evidence="12" key="2">
    <citation type="submission" date="2015-01" db="EMBL/GenBank/DDBJ databases">
        <title>Evolutionary Origins and Diversification of the Mycorrhizal Mutualists.</title>
        <authorList>
            <consortium name="DOE Joint Genome Institute"/>
            <consortium name="Mycorrhizal Genomics Consortium"/>
            <person name="Kohler A."/>
            <person name="Kuo A."/>
            <person name="Nagy L.G."/>
            <person name="Floudas D."/>
            <person name="Copeland A."/>
            <person name="Barry K.W."/>
            <person name="Cichocki N."/>
            <person name="Veneault-Fourrey C."/>
            <person name="LaButti K."/>
            <person name="Lindquist E.A."/>
            <person name="Lipzen A."/>
            <person name="Lundell T."/>
            <person name="Morin E."/>
            <person name="Murat C."/>
            <person name="Riley R."/>
            <person name="Ohm R."/>
            <person name="Sun H."/>
            <person name="Tunlid A."/>
            <person name="Henrissat B."/>
            <person name="Grigoriev I.V."/>
            <person name="Hibbett D.S."/>
            <person name="Martin F."/>
        </authorList>
    </citation>
    <scope>NUCLEOTIDE SEQUENCE [LARGE SCALE GENOMIC DNA]</scope>
    <source>
        <strain evidence="12">MAFF 305830</strain>
    </source>
</reference>
<organism evidence="11 12">
    <name type="scientific">Serendipita vermifera MAFF 305830</name>
    <dbReference type="NCBI Taxonomy" id="933852"/>
    <lineage>
        <taxon>Eukaryota</taxon>
        <taxon>Fungi</taxon>
        <taxon>Dikarya</taxon>
        <taxon>Basidiomycota</taxon>
        <taxon>Agaricomycotina</taxon>
        <taxon>Agaricomycetes</taxon>
        <taxon>Sebacinales</taxon>
        <taxon>Serendipitaceae</taxon>
        <taxon>Serendipita</taxon>
    </lineage>
</organism>
<evidence type="ECO:0000256" key="8">
    <source>
        <dbReference type="ARBA" id="ARBA00044479"/>
    </source>
</evidence>
<feature type="binding site" evidence="10">
    <location>
        <position position="155"/>
    </location>
    <ligand>
        <name>Mg(2+)</name>
        <dbReference type="ChEBI" id="CHEBI:18420"/>
        <label>1</label>
        <note>catalytic</note>
    </ligand>
</feature>
<dbReference type="InterPro" id="IPR051090">
    <property type="entry name" value="Inositol_monoP_superfamily"/>
</dbReference>
<feature type="binding site" evidence="10">
    <location>
        <position position="152"/>
    </location>
    <ligand>
        <name>Mg(2+)</name>
        <dbReference type="ChEBI" id="CHEBI:18420"/>
        <label>1</label>
        <note>catalytic</note>
    </ligand>
</feature>
<evidence type="ECO:0000313" key="12">
    <source>
        <dbReference type="Proteomes" id="UP000054097"/>
    </source>
</evidence>
<comment type="catalytic activity">
    <reaction evidence="7">
        <text>adenosine 2',5'-bisphosphate + H2O = AMP + phosphate</text>
        <dbReference type="Rhea" id="RHEA:77643"/>
        <dbReference type="ChEBI" id="CHEBI:15377"/>
        <dbReference type="ChEBI" id="CHEBI:43474"/>
        <dbReference type="ChEBI" id="CHEBI:194156"/>
        <dbReference type="ChEBI" id="CHEBI:456215"/>
        <dbReference type="EC" id="3.1.3.7"/>
    </reaction>
    <physiologicalReaction direction="left-to-right" evidence="7">
        <dbReference type="Rhea" id="RHEA:77644"/>
    </physiologicalReaction>
</comment>
<proteinExistence type="inferred from homology"/>
<sequence length="364" mass="38718">MASLAFSLEKRVAISAVTRACSLTSIVFQNLVKNETLTKGDKSPVTVADFSAQAVVNAILAKAFPDDPIVGEEDSADLRTPSTDGLRKHLTSLANDALHLPLRSAALGDDVAEDASWGIGPDSPVRSTDELLTLIDRGTYEGGPRGRMWTLDPIDGTKGFLRGGQYAVGLALIVDSVVQFGVMACPNLPVSSTDPDGEKGCILVAARGQGLEQRPLSNLGLSKALRQPQTLPPLSSIALLESLEAAHSSHSFSGLFSKHMGITAPPLRMDSMAKYACLARGEGGLYFRMPTKGSDYKEKIWDHAAGVLFVEEAGGVVSNLRGEPLNFGLGRTLGDNHGIVACFKDLYPQVMEAVKKAKEEAKDE</sequence>
<comment type="similarity">
    <text evidence="2">Belongs to the inositol monophosphatase superfamily.</text>
</comment>
<dbReference type="GO" id="GO:0046872">
    <property type="term" value="F:metal ion binding"/>
    <property type="evidence" value="ECO:0007669"/>
    <property type="project" value="UniProtKB-KW"/>
</dbReference>
<keyword evidence="12" id="KW-1185">Reference proteome</keyword>
<dbReference type="OrthoDB" id="411145at2759"/>
<evidence type="ECO:0000313" key="11">
    <source>
        <dbReference type="EMBL" id="KIM26510.1"/>
    </source>
</evidence>
<evidence type="ECO:0000256" key="4">
    <source>
        <dbReference type="ARBA" id="ARBA00022723"/>
    </source>
</evidence>
<feature type="binding site" evidence="10">
    <location>
        <position position="72"/>
    </location>
    <ligand>
        <name>Mg(2+)</name>
        <dbReference type="ChEBI" id="CHEBI:18420"/>
        <label>1</label>
        <note>catalytic</note>
    </ligand>
</feature>
<dbReference type="InterPro" id="IPR020583">
    <property type="entry name" value="Inositol_monoP_metal-BS"/>
</dbReference>
<dbReference type="Pfam" id="PF00459">
    <property type="entry name" value="Inositol_P"/>
    <property type="match status" value="1"/>
</dbReference>
<name>A0A0C3APL4_SERVB</name>